<organism evidence="2 3">
    <name type="scientific">Companilactobacillus tucceti DSM 20183</name>
    <dbReference type="NCBI Taxonomy" id="1423811"/>
    <lineage>
        <taxon>Bacteria</taxon>
        <taxon>Bacillati</taxon>
        <taxon>Bacillota</taxon>
        <taxon>Bacilli</taxon>
        <taxon>Lactobacillales</taxon>
        <taxon>Lactobacillaceae</taxon>
        <taxon>Companilactobacillus</taxon>
    </lineage>
</organism>
<keyword evidence="1" id="KW-0472">Membrane</keyword>
<feature type="transmembrane region" description="Helical" evidence="1">
    <location>
        <begin position="133"/>
        <end position="148"/>
    </location>
</feature>
<sequence length="354" mass="42336">MIKNESKLNRTLFTAIINCIFLIFSLLFFNECRNLLPSYFYNDNLVIRTYMQNNYLNTDRSFANTAKFFTALNFNYDTSYFMESFFSWIVFLALYLIIVIKYKIDFSKYNNLILLFMFSIFYGAYAAQFSKELVVFILMDFVLLISTSKSLKYNLLIFILIYGIFFRTYWILIFVLSILFYFVARNKHTNLWSWIACYFLIIICMELSYNFVTGNFLSNYRYSVNVWRVMDVNSNTIINNPLINSNILTDFLNFLYGLLNIFIPINGINSSNEIIYYLWIWIIVWITFRSILKNKDDLMDYKLYFLIGMISVQAFFEPDIGSMLRHQIVLLPILLLFINRDTFLKSNFERSKPN</sequence>
<evidence type="ECO:0000313" key="2">
    <source>
        <dbReference type="EMBL" id="KRK64980.1"/>
    </source>
</evidence>
<accession>A0A0R1J9T5</accession>
<feature type="transmembrane region" description="Helical" evidence="1">
    <location>
        <begin position="12"/>
        <end position="29"/>
    </location>
</feature>
<reference evidence="2 3" key="1">
    <citation type="journal article" date="2015" name="Genome Announc.">
        <title>Expanding the biotechnology potential of lactobacilli through comparative genomics of 213 strains and associated genera.</title>
        <authorList>
            <person name="Sun Z."/>
            <person name="Harris H.M."/>
            <person name="McCann A."/>
            <person name="Guo C."/>
            <person name="Argimon S."/>
            <person name="Zhang W."/>
            <person name="Yang X."/>
            <person name="Jeffery I.B."/>
            <person name="Cooney J.C."/>
            <person name="Kagawa T.F."/>
            <person name="Liu W."/>
            <person name="Song Y."/>
            <person name="Salvetti E."/>
            <person name="Wrobel A."/>
            <person name="Rasinkangas P."/>
            <person name="Parkhill J."/>
            <person name="Rea M.C."/>
            <person name="O'Sullivan O."/>
            <person name="Ritari J."/>
            <person name="Douillard F.P."/>
            <person name="Paul Ross R."/>
            <person name="Yang R."/>
            <person name="Briner A.E."/>
            <person name="Felis G.E."/>
            <person name="de Vos W.M."/>
            <person name="Barrangou R."/>
            <person name="Klaenhammer T.R."/>
            <person name="Caufield P.W."/>
            <person name="Cui Y."/>
            <person name="Zhang H."/>
            <person name="O'Toole P.W."/>
        </authorList>
    </citation>
    <scope>NUCLEOTIDE SEQUENCE [LARGE SCALE GENOMIC DNA]</scope>
    <source>
        <strain evidence="2 3">DSM 20183</strain>
    </source>
</reference>
<keyword evidence="1" id="KW-0812">Transmembrane</keyword>
<feature type="transmembrane region" description="Helical" evidence="1">
    <location>
        <begin position="109"/>
        <end position="127"/>
    </location>
</feature>
<dbReference type="EMBL" id="AZDG01000006">
    <property type="protein sequence ID" value="KRK64980.1"/>
    <property type="molecule type" value="Genomic_DNA"/>
</dbReference>
<feature type="transmembrane region" description="Helical" evidence="1">
    <location>
        <begin position="251"/>
        <end position="268"/>
    </location>
</feature>
<protein>
    <submittedName>
        <fullName evidence="2">Uncharacterized protein</fullName>
    </submittedName>
</protein>
<dbReference type="PATRIC" id="fig|1423811.3.peg.1871"/>
<evidence type="ECO:0000256" key="1">
    <source>
        <dbReference type="SAM" id="Phobius"/>
    </source>
</evidence>
<keyword evidence="1" id="KW-1133">Transmembrane helix</keyword>
<feature type="transmembrane region" description="Helical" evidence="1">
    <location>
        <begin position="155"/>
        <end position="179"/>
    </location>
</feature>
<dbReference type="AlphaFoldDB" id="A0A0R1J9T5"/>
<dbReference type="STRING" id="1423811.FC72_GL001831"/>
<name>A0A0R1J9T5_9LACO</name>
<comment type="caution">
    <text evidence="2">The sequence shown here is derived from an EMBL/GenBank/DDBJ whole genome shotgun (WGS) entry which is preliminary data.</text>
</comment>
<feature type="transmembrane region" description="Helical" evidence="1">
    <location>
        <begin position="85"/>
        <end position="102"/>
    </location>
</feature>
<feature type="transmembrane region" description="Helical" evidence="1">
    <location>
        <begin position="274"/>
        <end position="292"/>
    </location>
</feature>
<dbReference type="OrthoDB" id="2286267at2"/>
<proteinExistence type="predicted"/>
<gene>
    <name evidence="2" type="ORF">FC72_GL001831</name>
</gene>
<feature type="transmembrane region" description="Helical" evidence="1">
    <location>
        <begin position="191"/>
        <end position="212"/>
    </location>
</feature>
<evidence type="ECO:0000313" key="3">
    <source>
        <dbReference type="Proteomes" id="UP000050929"/>
    </source>
</evidence>
<dbReference type="Proteomes" id="UP000050929">
    <property type="component" value="Unassembled WGS sequence"/>
</dbReference>
<keyword evidence="3" id="KW-1185">Reference proteome</keyword>